<evidence type="ECO:0000259" key="1">
    <source>
        <dbReference type="Pfam" id="PF17667"/>
    </source>
</evidence>
<dbReference type="Gene3D" id="1.10.510.10">
    <property type="entry name" value="Transferase(Phosphotransferase) domain 1"/>
    <property type="match status" value="1"/>
</dbReference>
<dbReference type="InterPro" id="IPR040976">
    <property type="entry name" value="Pkinase_fungal"/>
</dbReference>
<dbReference type="InterPro" id="IPR011009">
    <property type="entry name" value="Kinase-like_dom_sf"/>
</dbReference>
<dbReference type="AlphaFoldDB" id="C1H0C2"/>
<dbReference type="KEGG" id="pbl:PAAG_04216"/>
<dbReference type="STRING" id="502779.C1H0C2"/>
<dbReference type="eggNOG" id="ENOG502S5WB">
    <property type="taxonomic scope" value="Eukaryota"/>
</dbReference>
<gene>
    <name evidence="2" type="ORF">PAAG_04216</name>
</gene>
<dbReference type="SUPFAM" id="SSF56112">
    <property type="entry name" value="Protein kinase-like (PK-like)"/>
    <property type="match status" value="1"/>
</dbReference>
<dbReference type="PANTHER" id="PTHR38248">
    <property type="entry name" value="FUNK1 6"/>
    <property type="match status" value="1"/>
</dbReference>
<dbReference type="VEuPathDB" id="FungiDB:PAAG_04216"/>
<dbReference type="HOGENOM" id="CLU_005513_1_2_1"/>
<sequence>MGMLIDLDLAKELSSGRSGARCRTGTMEFMAIEVLLGVSHTYRHDLESLFYVFISIGRSLALKRGHMHVDGFEDILEEFPQSFECVKPLCKELRGILFPCRNGLFTGTPKDPEVLYGPIIQAFDKAINDIKPTES</sequence>
<dbReference type="RefSeq" id="XP_002793944.1">
    <property type="nucleotide sequence ID" value="XM_002793898.1"/>
</dbReference>
<protein>
    <recommendedName>
        <fullName evidence="1">Fungal-type protein kinase domain-containing protein</fullName>
    </recommendedName>
</protein>
<dbReference type="Proteomes" id="UP000002059">
    <property type="component" value="Partially assembled WGS sequence"/>
</dbReference>
<proteinExistence type="predicted"/>
<dbReference type="PANTHER" id="PTHR38248:SF2">
    <property type="entry name" value="FUNK1 11"/>
    <property type="match status" value="1"/>
</dbReference>
<dbReference type="OrthoDB" id="4353729at2759"/>
<dbReference type="Pfam" id="PF17667">
    <property type="entry name" value="Pkinase_fungal"/>
    <property type="match status" value="1"/>
</dbReference>
<evidence type="ECO:0000313" key="2">
    <source>
        <dbReference type="EMBL" id="EEH33163.1"/>
    </source>
</evidence>
<keyword evidence="3" id="KW-1185">Reference proteome</keyword>
<organism evidence="2 3">
    <name type="scientific">Paracoccidioides lutzii (strain ATCC MYA-826 / Pb01)</name>
    <name type="common">Paracoccidioides brasiliensis</name>
    <dbReference type="NCBI Taxonomy" id="502779"/>
    <lineage>
        <taxon>Eukaryota</taxon>
        <taxon>Fungi</taxon>
        <taxon>Dikarya</taxon>
        <taxon>Ascomycota</taxon>
        <taxon>Pezizomycotina</taxon>
        <taxon>Eurotiomycetes</taxon>
        <taxon>Eurotiomycetidae</taxon>
        <taxon>Onygenales</taxon>
        <taxon>Ajellomycetaceae</taxon>
        <taxon>Paracoccidioides</taxon>
    </lineage>
</organism>
<name>C1H0C2_PARBA</name>
<feature type="domain" description="Fungal-type protein kinase" evidence="1">
    <location>
        <begin position="2"/>
        <end position="56"/>
    </location>
</feature>
<accession>C1H0C2</accession>
<dbReference type="EMBL" id="KN294001">
    <property type="protein sequence ID" value="EEH33163.1"/>
    <property type="molecule type" value="Genomic_DNA"/>
</dbReference>
<dbReference type="GeneID" id="9097026"/>
<reference evidence="2 3" key="1">
    <citation type="journal article" date="2011" name="PLoS Genet.">
        <title>Comparative genomic analysis of human fungal pathogens causing paracoccidioidomycosis.</title>
        <authorList>
            <person name="Desjardins C.A."/>
            <person name="Champion M.D."/>
            <person name="Holder J.W."/>
            <person name="Muszewska A."/>
            <person name="Goldberg J."/>
            <person name="Bailao A.M."/>
            <person name="Brigido M.M."/>
            <person name="Ferreira M.E."/>
            <person name="Garcia A.M."/>
            <person name="Grynberg M."/>
            <person name="Gujja S."/>
            <person name="Heiman D.I."/>
            <person name="Henn M.R."/>
            <person name="Kodira C.D."/>
            <person name="Leon-Narvaez H."/>
            <person name="Longo L.V."/>
            <person name="Ma L.J."/>
            <person name="Malavazi I."/>
            <person name="Matsuo A.L."/>
            <person name="Morais F.V."/>
            <person name="Pereira M."/>
            <person name="Rodriguez-Brito S."/>
            <person name="Sakthikumar S."/>
            <person name="Salem-Izacc S.M."/>
            <person name="Sykes S.M."/>
            <person name="Teixeira M.M."/>
            <person name="Vallejo M.C."/>
            <person name="Walter M.E."/>
            <person name="Yandava C."/>
            <person name="Young S."/>
            <person name="Zeng Q."/>
            <person name="Zucker J."/>
            <person name="Felipe M.S."/>
            <person name="Goldman G.H."/>
            <person name="Haas B.J."/>
            <person name="McEwen J.G."/>
            <person name="Nino-Vega G."/>
            <person name="Puccia R."/>
            <person name="San-Blas G."/>
            <person name="Soares C.M."/>
            <person name="Birren B.W."/>
            <person name="Cuomo C.A."/>
        </authorList>
    </citation>
    <scope>NUCLEOTIDE SEQUENCE [LARGE SCALE GENOMIC DNA]</scope>
    <source>
        <strain evidence="3">ATCC MYA-826 / Pb01</strain>
    </source>
</reference>
<evidence type="ECO:0000313" key="3">
    <source>
        <dbReference type="Proteomes" id="UP000002059"/>
    </source>
</evidence>
<dbReference type="OMA" id="FPPEFNC"/>